<dbReference type="Gene3D" id="1.20.120.450">
    <property type="entry name" value="dinb family like domain"/>
    <property type="match status" value="1"/>
</dbReference>
<reference evidence="1 3" key="2">
    <citation type="journal article" date="2016" name="Genome Announc.">
        <title>Complete Genome Sequence of the Highly Virulent Aeromonas schubertii Strain WL1483, Isolated from Diseased Snakehead Fish (Channa argus) in China.</title>
        <authorList>
            <person name="Liu L."/>
            <person name="Li N."/>
            <person name="Zhang D."/>
            <person name="Fu X."/>
            <person name="Shi C."/>
            <person name="Lin Q."/>
            <person name="Hao G."/>
        </authorList>
    </citation>
    <scope>NUCLEOTIDE SEQUENCE [LARGE SCALE GENOMIC DNA]</scope>
    <source>
        <strain evidence="1 3">WL1483</strain>
    </source>
</reference>
<gene>
    <name evidence="2" type="ORF">LA374_01275</name>
    <name evidence="1" type="ORF">WL1483_3681</name>
</gene>
<dbReference type="Proteomes" id="UP000774958">
    <property type="component" value="Unassembled WGS sequence"/>
</dbReference>
<evidence type="ECO:0000313" key="3">
    <source>
        <dbReference type="Proteomes" id="UP000058114"/>
    </source>
</evidence>
<dbReference type="OrthoDB" id="338237at2"/>
<dbReference type="KEGG" id="asr:WL1483_3681"/>
<proteinExistence type="predicted"/>
<dbReference type="EMBL" id="CP013067">
    <property type="protein sequence ID" value="ALP43100.1"/>
    <property type="molecule type" value="Genomic_DNA"/>
</dbReference>
<evidence type="ECO:0000313" key="1">
    <source>
        <dbReference type="EMBL" id="ALP43100.1"/>
    </source>
</evidence>
<dbReference type="Pfam" id="PF09351">
    <property type="entry name" value="DUF1993"/>
    <property type="match status" value="1"/>
</dbReference>
<dbReference type="EMBL" id="JAIRBT010000001">
    <property type="protein sequence ID" value="MBZ6064853.1"/>
    <property type="molecule type" value="Genomic_DNA"/>
</dbReference>
<name>A0A0S2SN38_9GAMM</name>
<sequence>MNRDIAAQFIKMLTNLDHCLAKAEAHAEAKHFNVENFFGERLIVDMLPLAKQVLICCDAARACVATASLTEPPVLGDDPKTMADLRAHVGKTLGYLEGMLEADFSHFERGHYVPHWAGGKGMDGHTCVFEYAIPNFYFHLTMTYALLRKAGVDLGKRDYLGSLNLQ</sequence>
<dbReference type="InterPro" id="IPR018531">
    <property type="entry name" value="DUF1993"/>
</dbReference>
<reference evidence="3" key="1">
    <citation type="submission" date="2015-10" db="EMBL/GenBank/DDBJ databases">
        <title>Complete Genome Sequence of Aeromonas schubertii strain WL1483.</title>
        <authorList>
            <person name="Liu L."/>
        </authorList>
    </citation>
    <scope>NUCLEOTIDE SEQUENCE [LARGE SCALE GENOMIC DNA]</scope>
    <source>
        <strain evidence="3">WL1483</strain>
    </source>
</reference>
<dbReference type="InterPro" id="IPR034660">
    <property type="entry name" value="DinB/YfiT-like"/>
</dbReference>
<dbReference type="PATRIC" id="fig|652.5.peg.4191"/>
<dbReference type="PANTHER" id="PTHR36922:SF1">
    <property type="entry name" value="DUF1993 DOMAIN-CONTAINING PROTEIN"/>
    <property type="match status" value="1"/>
</dbReference>
<dbReference type="Proteomes" id="UP000058114">
    <property type="component" value="Chromosome"/>
</dbReference>
<accession>A0A0S2SN38</accession>
<reference evidence="2 4" key="3">
    <citation type="submission" date="2021-09" db="EMBL/GenBank/DDBJ databases">
        <title>Aeromonas schubertii isolated from Asian sea bass.</title>
        <authorList>
            <person name="Pinpimai K."/>
        </authorList>
    </citation>
    <scope>NUCLEOTIDE SEQUENCE [LARGE SCALE GENOMIC DNA]</scope>
    <source>
        <strain evidence="2 4">CHULA2021a</strain>
    </source>
</reference>
<evidence type="ECO:0000313" key="4">
    <source>
        <dbReference type="Proteomes" id="UP000774958"/>
    </source>
</evidence>
<evidence type="ECO:0000313" key="2">
    <source>
        <dbReference type="EMBL" id="MBZ6064853.1"/>
    </source>
</evidence>
<dbReference type="PANTHER" id="PTHR36922">
    <property type="entry name" value="BLL2446 PROTEIN"/>
    <property type="match status" value="1"/>
</dbReference>
<dbReference type="RefSeq" id="WP_050666944.1">
    <property type="nucleotide sequence ID" value="NZ_CDDB01000067.1"/>
</dbReference>
<keyword evidence="4" id="KW-1185">Reference proteome</keyword>
<protein>
    <submittedName>
        <fullName evidence="2">DUF1993 domain-containing protein</fullName>
    </submittedName>
</protein>
<dbReference type="AlphaFoldDB" id="A0A0S2SN38"/>
<dbReference type="STRING" id="652.WL1483_3681"/>
<dbReference type="SUPFAM" id="SSF109854">
    <property type="entry name" value="DinB/YfiT-like putative metalloenzymes"/>
    <property type="match status" value="1"/>
</dbReference>
<organism evidence="1 3">
    <name type="scientific">Aeromonas schubertii</name>
    <dbReference type="NCBI Taxonomy" id="652"/>
    <lineage>
        <taxon>Bacteria</taxon>
        <taxon>Pseudomonadati</taxon>
        <taxon>Pseudomonadota</taxon>
        <taxon>Gammaproteobacteria</taxon>
        <taxon>Aeromonadales</taxon>
        <taxon>Aeromonadaceae</taxon>
        <taxon>Aeromonas</taxon>
    </lineage>
</organism>